<name>A0ABT1L3H9_9GAMM</name>
<dbReference type="Gene3D" id="3.30.420.10">
    <property type="entry name" value="Ribonuclease H-like superfamily/Ribonuclease H"/>
    <property type="match status" value="1"/>
</dbReference>
<keyword evidence="7" id="KW-1185">Reference proteome</keyword>
<evidence type="ECO:0000256" key="1">
    <source>
        <dbReference type="ARBA" id="ARBA00009921"/>
    </source>
</evidence>
<evidence type="ECO:0000256" key="2">
    <source>
        <dbReference type="ARBA" id="ARBA00022722"/>
    </source>
</evidence>
<organism evidence="6 7">
    <name type="scientific">Candidatus Synchoanobacter obligatus</name>
    <dbReference type="NCBI Taxonomy" id="2919597"/>
    <lineage>
        <taxon>Bacteria</taxon>
        <taxon>Pseudomonadati</taxon>
        <taxon>Pseudomonadota</taxon>
        <taxon>Gammaproteobacteria</taxon>
        <taxon>Candidatus Comchoanobacterales</taxon>
        <taxon>Candidatus Comchoanobacteraceae</taxon>
        <taxon>Candidatus Synchoanobacter</taxon>
    </lineage>
</organism>
<keyword evidence="2" id="KW-0540">Nuclease</keyword>
<dbReference type="SUPFAM" id="SSF53098">
    <property type="entry name" value="Ribonuclease H-like"/>
    <property type="match status" value="1"/>
</dbReference>
<dbReference type="InterPro" id="IPR012337">
    <property type="entry name" value="RNaseH-like_sf"/>
</dbReference>
<dbReference type="NCBIfam" id="NF003765">
    <property type="entry name" value="PRK05359.1"/>
    <property type="match status" value="1"/>
</dbReference>
<reference evidence="6 7" key="1">
    <citation type="journal article" date="2022" name="Nat. Microbiol.">
        <title>The microbiome of a bacterivorous marine choanoflagellate contains a resource-demanding obligate bacterial associate.</title>
        <authorList>
            <person name="Needham D.M."/>
            <person name="Poirier C."/>
            <person name="Bachy C."/>
            <person name="George E.E."/>
            <person name="Wilken S."/>
            <person name="Yung C.C.M."/>
            <person name="Limardo A.J."/>
            <person name="Morando M."/>
            <person name="Sudek L."/>
            <person name="Malmstrom R.R."/>
            <person name="Keeling P.J."/>
            <person name="Santoro A.E."/>
            <person name="Worden A.Z."/>
        </authorList>
    </citation>
    <scope>NUCLEOTIDE SEQUENCE [LARGE SCALE GENOMIC DNA]</scope>
    <source>
        <strain evidence="6 7">Comchoano-2</strain>
    </source>
</reference>
<dbReference type="CDD" id="cd06135">
    <property type="entry name" value="Orn"/>
    <property type="match status" value="1"/>
</dbReference>
<comment type="similarity">
    <text evidence="1">Belongs to the oligoribonuclease family.</text>
</comment>
<protein>
    <submittedName>
        <fullName evidence="6">Oligoribonuclease</fullName>
        <ecNumber evidence="6">3.1.-.-</ecNumber>
    </submittedName>
</protein>
<comment type="caution">
    <text evidence="6">The sequence shown here is derived from an EMBL/GenBank/DDBJ whole genome shotgun (WGS) entry which is preliminary data.</text>
</comment>
<dbReference type="InterPro" id="IPR022894">
    <property type="entry name" value="Oligoribonuclease"/>
</dbReference>
<keyword evidence="4" id="KW-0269">Exonuclease</keyword>
<accession>A0ABT1L3H9</accession>
<dbReference type="InterPro" id="IPR013520">
    <property type="entry name" value="Ribonucl_H"/>
</dbReference>
<dbReference type="PANTHER" id="PTHR11046">
    <property type="entry name" value="OLIGORIBONUCLEASE, MITOCHONDRIAL"/>
    <property type="match status" value="1"/>
</dbReference>
<gene>
    <name evidence="6" type="primary">orn</name>
    <name evidence="6" type="ORF">MKS91_00495</name>
</gene>
<dbReference type="PANTHER" id="PTHR11046:SF0">
    <property type="entry name" value="OLIGORIBONUCLEASE, MITOCHONDRIAL"/>
    <property type="match status" value="1"/>
</dbReference>
<evidence type="ECO:0000256" key="4">
    <source>
        <dbReference type="ARBA" id="ARBA00022839"/>
    </source>
</evidence>
<dbReference type="EC" id="3.1.-.-" evidence="6"/>
<dbReference type="InterPro" id="IPR036397">
    <property type="entry name" value="RNaseH_sf"/>
</dbReference>
<dbReference type="Pfam" id="PF00929">
    <property type="entry name" value="RNase_T"/>
    <property type="match status" value="1"/>
</dbReference>
<dbReference type="GO" id="GO:0016787">
    <property type="term" value="F:hydrolase activity"/>
    <property type="evidence" value="ECO:0007669"/>
    <property type="project" value="UniProtKB-KW"/>
</dbReference>
<proteinExistence type="inferred from homology"/>
<sequence>MTNEVWVWLDLEMTGLNVEVDQILEVSCILTTTDLSVYSGVAFSEVVHYGEDVLEGMSDWCIEHHGNSGLSQAVRESHKSLAEVEKKLIEYIQSQTLPTNVLYLAGNSIHTDRAFVKRYMPGLESILHYRMLDVTAIAMFAYSMGIPAFEKRSSHRALDDIKDSIQELRHYKDRLGRAE</sequence>
<feature type="domain" description="Exonuclease" evidence="5">
    <location>
        <begin position="5"/>
        <end position="177"/>
    </location>
</feature>
<dbReference type="RefSeq" id="WP_258568889.1">
    <property type="nucleotide sequence ID" value="NZ_JAKUDN010000001.1"/>
</dbReference>
<dbReference type="EMBL" id="JAKUDN010000001">
    <property type="protein sequence ID" value="MCP8351775.1"/>
    <property type="molecule type" value="Genomic_DNA"/>
</dbReference>
<dbReference type="Proteomes" id="UP001320768">
    <property type="component" value="Unassembled WGS sequence"/>
</dbReference>
<evidence type="ECO:0000313" key="7">
    <source>
        <dbReference type="Proteomes" id="UP001320768"/>
    </source>
</evidence>
<evidence type="ECO:0000259" key="5">
    <source>
        <dbReference type="SMART" id="SM00479"/>
    </source>
</evidence>
<dbReference type="SMART" id="SM00479">
    <property type="entry name" value="EXOIII"/>
    <property type="match status" value="1"/>
</dbReference>
<evidence type="ECO:0000256" key="3">
    <source>
        <dbReference type="ARBA" id="ARBA00022801"/>
    </source>
</evidence>
<keyword evidence="3 6" id="KW-0378">Hydrolase</keyword>
<evidence type="ECO:0000313" key="6">
    <source>
        <dbReference type="EMBL" id="MCP8351775.1"/>
    </source>
</evidence>